<dbReference type="FunFam" id="2.30.310.10:FF:000004">
    <property type="entry name" value="Fibronectin-binding protein A"/>
    <property type="match status" value="1"/>
</dbReference>
<evidence type="ECO:0000313" key="8">
    <source>
        <dbReference type="Proteomes" id="UP000515819"/>
    </source>
</evidence>
<dbReference type="RefSeq" id="WP_249320963.1">
    <property type="nucleotide sequence ID" value="NZ_CP060632.1"/>
</dbReference>
<evidence type="ECO:0000313" key="7">
    <source>
        <dbReference type="EMBL" id="QNL98853.1"/>
    </source>
</evidence>
<comment type="subunit">
    <text evidence="5">Associates with stalled 50S ribosomal subunits. Binds to RqcP.</text>
</comment>
<feature type="domain" description="NFACT RNA-binding" evidence="6">
    <location>
        <begin position="474"/>
        <end position="568"/>
    </location>
</feature>
<protein>
    <recommendedName>
        <fullName evidence="5">Rqc2 homolog RqcH</fullName>
        <shortName evidence="5">RqcH</shortName>
    </recommendedName>
</protein>
<evidence type="ECO:0000259" key="6">
    <source>
        <dbReference type="Pfam" id="PF05670"/>
    </source>
</evidence>
<keyword evidence="8" id="KW-1185">Reference proteome</keyword>
<proteinExistence type="inferred from homology"/>
<dbReference type="KEGG" id="wcp:H9Q76_08845"/>
<comment type="similarity">
    <text evidence="5">Belongs to the NEMF family.</text>
</comment>
<keyword evidence="4 5" id="KW-0648">Protein biosynthesis</keyword>
<dbReference type="Proteomes" id="UP000515819">
    <property type="component" value="Chromosome"/>
</dbReference>
<evidence type="ECO:0000256" key="5">
    <source>
        <dbReference type="HAMAP-Rule" id="MF_00844"/>
    </source>
</evidence>
<dbReference type="Gene3D" id="2.30.310.10">
    <property type="entry name" value="ibrinogen binding protein from staphylococcus aureus domain"/>
    <property type="match status" value="1"/>
</dbReference>
<name>A0A7G9FJX2_9FIRM</name>
<dbReference type="GO" id="GO:1990112">
    <property type="term" value="C:RQC complex"/>
    <property type="evidence" value="ECO:0007669"/>
    <property type="project" value="TreeGrafter"/>
</dbReference>
<evidence type="ECO:0000256" key="4">
    <source>
        <dbReference type="ARBA" id="ARBA00022917"/>
    </source>
</evidence>
<dbReference type="InterPro" id="IPR010979">
    <property type="entry name" value="Ribosomal_uS13-like_H2TH"/>
</dbReference>
<dbReference type="Gene3D" id="1.10.8.50">
    <property type="match status" value="1"/>
</dbReference>
<dbReference type="InterPro" id="IPR043682">
    <property type="entry name" value="RqcH_bacterial"/>
</dbReference>
<evidence type="ECO:0000256" key="1">
    <source>
        <dbReference type="ARBA" id="ARBA00022555"/>
    </source>
</evidence>
<dbReference type="SUPFAM" id="SSF46946">
    <property type="entry name" value="S13-like H2TH domain"/>
    <property type="match status" value="1"/>
</dbReference>
<keyword evidence="2 5" id="KW-0699">rRNA-binding</keyword>
<evidence type="ECO:0000256" key="3">
    <source>
        <dbReference type="ARBA" id="ARBA00022884"/>
    </source>
</evidence>
<organism evidence="7 8">
    <name type="scientific">Wujia chipingensis</name>
    <dbReference type="NCBI Taxonomy" id="2763670"/>
    <lineage>
        <taxon>Bacteria</taxon>
        <taxon>Bacillati</taxon>
        <taxon>Bacillota</taxon>
        <taxon>Clostridia</taxon>
        <taxon>Lachnospirales</taxon>
        <taxon>Lachnospiraceae</taxon>
        <taxon>Wujia</taxon>
    </lineage>
</organism>
<dbReference type="Pfam" id="PF05670">
    <property type="entry name" value="NFACT-R_1"/>
    <property type="match status" value="1"/>
</dbReference>
<dbReference type="PANTHER" id="PTHR15239:SF6">
    <property type="entry name" value="RIBOSOME QUALITY CONTROL COMPLEX SUBUNIT NEMF"/>
    <property type="match status" value="1"/>
</dbReference>
<dbReference type="InterPro" id="IPR051608">
    <property type="entry name" value="RQC_Subunit_NEMF"/>
</dbReference>
<dbReference type="AlphaFoldDB" id="A0A7G9FJX2"/>
<keyword evidence="3 5" id="KW-0694">RNA-binding</keyword>
<dbReference type="HAMAP" id="MF_00844_B">
    <property type="entry name" value="RqcH_B"/>
    <property type="match status" value="1"/>
</dbReference>
<accession>A0A7G9FJX2</accession>
<dbReference type="EMBL" id="CP060632">
    <property type="protein sequence ID" value="QNL98853.1"/>
    <property type="molecule type" value="Genomic_DNA"/>
</dbReference>
<dbReference type="GO" id="GO:0072344">
    <property type="term" value="P:rescue of stalled ribosome"/>
    <property type="evidence" value="ECO:0007669"/>
    <property type="project" value="UniProtKB-UniRule"/>
</dbReference>
<keyword evidence="1 5" id="KW-0820">tRNA-binding</keyword>
<dbReference type="Pfam" id="PF05833">
    <property type="entry name" value="NFACT_N"/>
    <property type="match status" value="1"/>
</dbReference>
<evidence type="ECO:0000256" key="2">
    <source>
        <dbReference type="ARBA" id="ARBA00022730"/>
    </source>
</evidence>
<dbReference type="GO" id="GO:0043023">
    <property type="term" value="F:ribosomal large subunit binding"/>
    <property type="evidence" value="ECO:0007669"/>
    <property type="project" value="UniProtKB-UniRule"/>
</dbReference>
<dbReference type="InterPro" id="IPR008532">
    <property type="entry name" value="NFACT_RNA-bd"/>
</dbReference>
<comment type="function">
    <text evidence="5">Key component of the ribosome quality control system (RQC), a ribosome-associated complex that mediates the extraction of incompletely synthesized nascent chains from stalled ribosomes and their subsequent degradation. RqcH recruits Ala-charged tRNA, and with RqcP directs the elongation of stalled nascent chains on 50S ribosomal subunits, leading to non-templated C-terminal alanine extensions (Ala tail). The Ala tail promotes nascent chain degradation. May add between 1 and at least 8 Ala residues. Binds to stalled 50S ribosomal subunits.</text>
</comment>
<reference evidence="7 8" key="1">
    <citation type="submission" date="2020-08" db="EMBL/GenBank/DDBJ databases">
        <authorList>
            <person name="Liu C."/>
            <person name="Sun Q."/>
        </authorList>
    </citation>
    <scope>NUCLEOTIDE SEQUENCE [LARGE SCALE GENOMIC DNA]</scope>
    <source>
        <strain evidence="7 8">NSJ-4</strain>
    </source>
</reference>
<sequence>MAFDGVTVSAIVSELKKNLTGGRIYKIYQPEVDELCLVVKNRTEQGNTTSRLVISADASLPLIYLTGQTKENPTTAPNFCMLLRKHIGNARILSVTQPNFERIVEMQLEHLDEMGDLCQKKLIVEIMGKHSNIIFTDADGTIIDSIKHISHQVSSVREVLPGRTYVYPPAQEKENPLDIDINYFMNHVLRKPVSVTKAIYTSLTGLSPVIANEICYRAGVDGGMSTAGLSMQEQEDLYAAFDAMRTSIKEEQFAPCIAYQGYAPKEFAACTLTMYGEEADNLPKKDVDGLKVFPSMSPVIEEYYQAKSVVTRIRQRSTDLRKIVNNAIERTAKKYDLQRSQLKDTEKRDKYKVYGELLTAYGYSCKPGDKEITCENYYDGSMLTIPLDPEQSAMENAKRYFNKYNKLKRTYEALMELTVESKEELDYLLSVQNSLEIAKTENDLQEIKQELVESGYVRGRFDRNKQKKQVKAKPLHYISSDGYHMYVGKNNFQNEELTFKFAEGNDLWFHAKQMPGSHVIVKTNGETEIPDRTYEEAARLAAYYSTGKEAPKVEIDYTTKKNLKKPPKAKPGFVIYHTNYSMSIEPDIHGIAEA</sequence>
<dbReference type="GO" id="GO:0019843">
    <property type="term" value="F:rRNA binding"/>
    <property type="evidence" value="ECO:0007669"/>
    <property type="project" value="UniProtKB-UniRule"/>
</dbReference>
<dbReference type="GO" id="GO:0000049">
    <property type="term" value="F:tRNA binding"/>
    <property type="evidence" value="ECO:0007669"/>
    <property type="project" value="UniProtKB-UniRule"/>
</dbReference>
<dbReference type="PANTHER" id="PTHR15239">
    <property type="entry name" value="NUCLEAR EXPORT MEDIATOR FACTOR NEMF"/>
    <property type="match status" value="1"/>
</dbReference>
<gene>
    <name evidence="5" type="primary">rqcH</name>
    <name evidence="7" type="ORF">H9Q76_08845</name>
</gene>